<evidence type="ECO:0000256" key="6">
    <source>
        <dbReference type="ARBA" id="ARBA00023136"/>
    </source>
</evidence>
<dbReference type="RefSeq" id="WP_311191876.1">
    <property type="nucleotide sequence ID" value="NZ_CP115541.1"/>
</dbReference>
<dbReference type="SMART" id="SM00382">
    <property type="entry name" value="AAA"/>
    <property type="match status" value="1"/>
</dbReference>
<dbReference type="InterPro" id="IPR014223">
    <property type="entry name" value="ABC_CydC/D"/>
</dbReference>
<keyword evidence="3" id="KW-0547">Nucleotide-binding</keyword>
<dbReference type="InterPro" id="IPR011527">
    <property type="entry name" value="ABC1_TM_dom"/>
</dbReference>
<feature type="transmembrane region" description="Helical" evidence="7">
    <location>
        <begin position="282"/>
        <end position="304"/>
    </location>
</feature>
<dbReference type="SUPFAM" id="SSF90123">
    <property type="entry name" value="ABC transporter transmembrane region"/>
    <property type="match status" value="1"/>
</dbReference>
<dbReference type="Gene3D" id="1.20.1560.10">
    <property type="entry name" value="ABC transporter type 1, transmembrane domain"/>
    <property type="match status" value="1"/>
</dbReference>
<reference evidence="10 11" key="1">
    <citation type="submission" date="2022-12" db="EMBL/GenBank/DDBJ databases">
        <title>Two new species, Stenotrophomonas aracearum and Stenotrophomonas oahuensis, isolated from Anthurium (Araceae family) in Hawaii.</title>
        <authorList>
            <person name="Chunag S.C."/>
            <person name="Dobhal S."/>
            <person name="Alvarez A."/>
            <person name="Arif M."/>
        </authorList>
    </citation>
    <scope>NUCLEOTIDE SEQUENCE [LARGE SCALE GENOMIC DNA]</scope>
    <source>
        <strain evidence="10 11">A5586</strain>
    </source>
</reference>
<keyword evidence="2 7" id="KW-0812">Transmembrane</keyword>
<evidence type="ECO:0000256" key="3">
    <source>
        <dbReference type="ARBA" id="ARBA00022741"/>
    </source>
</evidence>
<dbReference type="PANTHER" id="PTHR24221:SF654">
    <property type="entry name" value="ATP-BINDING CASSETTE SUB-FAMILY B MEMBER 6"/>
    <property type="match status" value="1"/>
</dbReference>
<feature type="transmembrane region" description="Helical" evidence="7">
    <location>
        <begin position="136"/>
        <end position="159"/>
    </location>
</feature>
<keyword evidence="6 7" id="KW-0472">Membrane</keyword>
<dbReference type="Pfam" id="PF00005">
    <property type="entry name" value="ABC_tran"/>
    <property type="match status" value="1"/>
</dbReference>
<dbReference type="PROSITE" id="PS00211">
    <property type="entry name" value="ABC_TRANSPORTER_1"/>
    <property type="match status" value="1"/>
</dbReference>
<dbReference type="InterPro" id="IPR036640">
    <property type="entry name" value="ABC1_TM_sf"/>
</dbReference>
<feature type="transmembrane region" description="Helical" evidence="7">
    <location>
        <begin position="44"/>
        <end position="64"/>
    </location>
</feature>
<evidence type="ECO:0000259" key="9">
    <source>
        <dbReference type="PROSITE" id="PS50929"/>
    </source>
</evidence>
<dbReference type="InterPro" id="IPR017871">
    <property type="entry name" value="ABC_transporter-like_CS"/>
</dbReference>
<evidence type="ECO:0000259" key="8">
    <source>
        <dbReference type="PROSITE" id="PS50893"/>
    </source>
</evidence>
<keyword evidence="11" id="KW-1185">Reference proteome</keyword>
<dbReference type="EMBL" id="CP115541">
    <property type="protein sequence ID" value="WNH52687.1"/>
    <property type="molecule type" value="Genomic_DNA"/>
</dbReference>
<dbReference type="Proteomes" id="UP001302072">
    <property type="component" value="Chromosome"/>
</dbReference>
<evidence type="ECO:0000256" key="2">
    <source>
        <dbReference type="ARBA" id="ARBA00022692"/>
    </source>
</evidence>
<dbReference type="InterPro" id="IPR003593">
    <property type="entry name" value="AAA+_ATPase"/>
</dbReference>
<dbReference type="SUPFAM" id="SSF52540">
    <property type="entry name" value="P-loop containing nucleoside triphosphate hydrolases"/>
    <property type="match status" value="1"/>
</dbReference>
<feature type="domain" description="ABC transmembrane type-1" evidence="9">
    <location>
        <begin position="31"/>
        <end position="309"/>
    </location>
</feature>
<dbReference type="Pfam" id="PF00664">
    <property type="entry name" value="ABC_membrane"/>
    <property type="match status" value="1"/>
</dbReference>
<dbReference type="NCBIfam" id="TIGR02868">
    <property type="entry name" value="CydC"/>
    <property type="match status" value="1"/>
</dbReference>
<feature type="transmembrane region" description="Helical" evidence="7">
    <location>
        <begin position="247"/>
        <end position="270"/>
    </location>
</feature>
<proteinExistence type="predicted"/>
<comment type="subcellular location">
    <subcellularLocation>
        <location evidence="1">Cell membrane</location>
        <topology evidence="1">Multi-pass membrane protein</topology>
    </subcellularLocation>
</comment>
<dbReference type="InterPro" id="IPR039421">
    <property type="entry name" value="Type_1_exporter"/>
</dbReference>
<accession>A0ABY9YPL7</accession>
<keyword evidence="5 7" id="KW-1133">Transmembrane helix</keyword>
<evidence type="ECO:0000256" key="1">
    <source>
        <dbReference type="ARBA" id="ARBA00004651"/>
    </source>
</evidence>
<dbReference type="InterPro" id="IPR027417">
    <property type="entry name" value="P-loop_NTPase"/>
</dbReference>
<evidence type="ECO:0000313" key="11">
    <source>
        <dbReference type="Proteomes" id="UP001302072"/>
    </source>
</evidence>
<dbReference type="Gene3D" id="3.40.50.300">
    <property type="entry name" value="P-loop containing nucleotide triphosphate hydrolases"/>
    <property type="match status" value="1"/>
</dbReference>
<feature type="transmembrane region" description="Helical" evidence="7">
    <location>
        <begin position="20"/>
        <end position="38"/>
    </location>
</feature>
<dbReference type="PROSITE" id="PS50929">
    <property type="entry name" value="ABC_TM1F"/>
    <property type="match status" value="1"/>
</dbReference>
<protein>
    <submittedName>
        <fullName evidence="10">Thiol reductant ABC exporter subunit CydC</fullName>
    </submittedName>
</protein>
<organism evidence="10 11">
    <name type="scientific">Stenotrophomonas oahuensis</name>
    <dbReference type="NCBI Taxonomy" id="3003271"/>
    <lineage>
        <taxon>Bacteria</taxon>
        <taxon>Pseudomonadati</taxon>
        <taxon>Pseudomonadota</taxon>
        <taxon>Gammaproteobacteria</taxon>
        <taxon>Lysobacterales</taxon>
        <taxon>Lysobacteraceae</taxon>
        <taxon>Stenotrophomonas</taxon>
    </lineage>
</organism>
<dbReference type="PROSITE" id="PS50893">
    <property type="entry name" value="ABC_TRANSPORTER_2"/>
    <property type="match status" value="1"/>
</dbReference>
<evidence type="ECO:0000313" key="10">
    <source>
        <dbReference type="EMBL" id="WNH52687.1"/>
    </source>
</evidence>
<feature type="domain" description="ABC transporter" evidence="8">
    <location>
        <begin position="343"/>
        <end position="567"/>
    </location>
</feature>
<evidence type="ECO:0000256" key="4">
    <source>
        <dbReference type="ARBA" id="ARBA00022840"/>
    </source>
</evidence>
<dbReference type="InterPro" id="IPR003439">
    <property type="entry name" value="ABC_transporter-like_ATP-bd"/>
</dbReference>
<name>A0ABY9YPL7_9GAMM</name>
<dbReference type="PANTHER" id="PTHR24221">
    <property type="entry name" value="ATP-BINDING CASSETTE SUB-FAMILY B"/>
    <property type="match status" value="1"/>
</dbReference>
<evidence type="ECO:0000256" key="7">
    <source>
        <dbReference type="SAM" id="Phobius"/>
    </source>
</evidence>
<evidence type="ECO:0000256" key="5">
    <source>
        <dbReference type="ARBA" id="ARBA00022989"/>
    </source>
</evidence>
<feature type="transmembrane region" description="Helical" evidence="7">
    <location>
        <begin position="165"/>
        <end position="185"/>
    </location>
</feature>
<gene>
    <name evidence="10" type="primary">cydC</name>
    <name evidence="10" type="ORF">PDM29_20620</name>
</gene>
<keyword evidence="4" id="KW-0067">ATP-binding</keyword>
<sequence>MSASRDDGLKQVFTLHRGRLLLTVLLLWTTMLAGTALLGLSGGFLTAAALAGAAGLGSGFNFFSPSAGIRGLTMARIASRYFEKLVGHDVTLRIARDLRVWFFRRALPLAPAKLAGVRTGELLARLLSDINEVDGLLVRAIGPLIALGGVSLAAVGSALLIYPPAALLLAVLALVIGLGVPWFTVRGAGAHERDRALHRAQLRTQAFEGLEGAADLTALHARDHWQQRVNVAAKQLRSRDRRRRWRLVAGNALHGLCASVGLVAMIWLALRAFERGAVDAAYAAALVFLTVALIELWAGIGLAWQSWLSGRVAAGRLESIVDQDSGVEDAAAPVTLPAGTAVLELRDVSFRWPGQGRALLQNVNLRVAPGERIALRGDSGSGKTTLSALMLRLWDPEAGSVRYGDVDIRMVAQAEWHMKIAWLPQNAPVFAGTVADNLRLGDVAASDERLWQVLADVRLQAWAEGIGGLNAWVGENGATMSAGQARRLALARALLRDAPVLLLDEPTEGLDVDTAQALLQDMVAALGERSLVMITHDELPEGIVDCSYRVTNGGCFDRVFENLEATQ</sequence>